<evidence type="ECO:0000259" key="2">
    <source>
        <dbReference type="PROSITE" id="PS51186"/>
    </source>
</evidence>
<dbReference type="InterPro" id="IPR016181">
    <property type="entry name" value="Acyl_CoA_acyltransferase"/>
</dbReference>
<feature type="compositionally biased region" description="Basic residues" evidence="1">
    <location>
        <begin position="215"/>
        <end position="232"/>
    </location>
</feature>
<feature type="domain" description="N-acetyltransferase" evidence="2">
    <location>
        <begin position="39"/>
        <end position="201"/>
    </location>
</feature>
<reference evidence="3 4" key="1">
    <citation type="submission" date="2018-11" db="EMBL/GenBank/DDBJ databases">
        <title>Genomes From Bacteria Associated with the Canine Oral Cavity: a Test Case for Automated Genome-Based Taxonomic Assignment.</title>
        <authorList>
            <person name="Coil D.A."/>
            <person name="Jospin G."/>
            <person name="Darling A.E."/>
            <person name="Wallis C."/>
            <person name="Davis I.J."/>
            <person name="Harris S."/>
            <person name="Eisen J.A."/>
            <person name="Holcombe L.J."/>
            <person name="O'Flynn C."/>
        </authorList>
    </citation>
    <scope>NUCLEOTIDE SEQUENCE [LARGE SCALE GENOMIC DNA]</scope>
    <source>
        <strain evidence="3 4">OH2822_COT-296</strain>
    </source>
</reference>
<proteinExistence type="predicted"/>
<dbReference type="AlphaFoldDB" id="A0A3P1WXY3"/>
<dbReference type="CDD" id="cd04301">
    <property type="entry name" value="NAT_SF"/>
    <property type="match status" value="1"/>
</dbReference>
<name>A0A3P1WXY3_9ACTN</name>
<dbReference type="OrthoDB" id="9788300at2"/>
<dbReference type="InterPro" id="IPR000182">
    <property type="entry name" value="GNAT_dom"/>
</dbReference>
<evidence type="ECO:0000313" key="4">
    <source>
        <dbReference type="Proteomes" id="UP000280935"/>
    </source>
</evidence>
<accession>A0A3P1WXY3</accession>
<organism evidence="3 4">
    <name type="scientific">Arachnia propionica</name>
    <dbReference type="NCBI Taxonomy" id="1750"/>
    <lineage>
        <taxon>Bacteria</taxon>
        <taxon>Bacillati</taxon>
        <taxon>Actinomycetota</taxon>
        <taxon>Actinomycetes</taxon>
        <taxon>Propionibacteriales</taxon>
        <taxon>Propionibacteriaceae</taxon>
        <taxon>Arachnia</taxon>
    </lineage>
</organism>
<dbReference type="GO" id="GO:0016747">
    <property type="term" value="F:acyltransferase activity, transferring groups other than amino-acyl groups"/>
    <property type="evidence" value="ECO:0007669"/>
    <property type="project" value="InterPro"/>
</dbReference>
<feature type="region of interest" description="Disordered" evidence="1">
    <location>
        <begin position="201"/>
        <end position="260"/>
    </location>
</feature>
<dbReference type="EMBL" id="RQYT01000001">
    <property type="protein sequence ID" value="RRD51502.1"/>
    <property type="molecule type" value="Genomic_DNA"/>
</dbReference>
<dbReference type="PROSITE" id="PS51186">
    <property type="entry name" value="GNAT"/>
    <property type="match status" value="1"/>
</dbReference>
<sequence>MTNSASSDEEPWDSSSCRGNEGSKMRIEQYPLPEDPGDPTWRAVAQLMRADIRENFGPHGPEHDAAELLTQATTSVGRVRRWLAMEGEEVLGFARCVTDHPDNPDGADVHVHVGATHRGRGCGRALAEVVLESVRGVAHVTARLFTSIPEAGDALPCPGGGAVDRNSHNVRLARSLGLDLGNVYWLGHHDLAAPVEDLEQPAVPSLRGGPATRSRACHPRRGSNPSRRRRTAPSRTLPRAPSAIPGGAGILSVSPRTTNG</sequence>
<protein>
    <submittedName>
        <fullName evidence="3">GNAT family N-acetyltransferase</fullName>
    </submittedName>
</protein>
<dbReference type="Proteomes" id="UP000280935">
    <property type="component" value="Unassembled WGS sequence"/>
</dbReference>
<dbReference type="Gene3D" id="3.40.630.30">
    <property type="match status" value="1"/>
</dbReference>
<dbReference type="Pfam" id="PF00583">
    <property type="entry name" value="Acetyltransf_1"/>
    <property type="match status" value="1"/>
</dbReference>
<evidence type="ECO:0000256" key="1">
    <source>
        <dbReference type="SAM" id="MobiDB-lite"/>
    </source>
</evidence>
<gene>
    <name evidence="3" type="ORF">EII35_01065</name>
</gene>
<keyword evidence="3" id="KW-0808">Transferase</keyword>
<feature type="region of interest" description="Disordered" evidence="1">
    <location>
        <begin position="1"/>
        <end position="38"/>
    </location>
</feature>
<dbReference type="SUPFAM" id="SSF55729">
    <property type="entry name" value="Acyl-CoA N-acyltransferases (Nat)"/>
    <property type="match status" value="1"/>
</dbReference>
<comment type="caution">
    <text evidence="3">The sequence shown here is derived from an EMBL/GenBank/DDBJ whole genome shotgun (WGS) entry which is preliminary data.</text>
</comment>
<evidence type="ECO:0000313" key="3">
    <source>
        <dbReference type="EMBL" id="RRD51502.1"/>
    </source>
</evidence>